<sequence>MFGFWRRHAARRDHVQGAGPLAHRLRRLSLLDRLDEAQAFLELFFAQAQGATRSSFQKRWAEVRRALIKDGHYDHTPEELTYGAKVAWRNHARCIGRLYWDSLIVRDRRHVSDPAAIFGDLCEHLQQATGDGRIRSIISVYPPVRPGVRPSYIESPQMVRYAGYLAKDGHVIGDRKAIEATRIARSLGWAQPEQPGPFDHLPMMLRDGDERRHLFELPAGAVREVPITHPDHPALAELGLRWYAVPLVSDMILSIGGIEYPCAPFNGFYMGTEIGSRNLADRGRYDLLPEIARRFGLYAGASDTLWQDTTLTELNRAVLHSFKAAGVSMIDHHGASDQFMQFHARESAAGRRLSADWTWLVPPQASSACEVFHLDMEDLHTVPNFYRSRASDGARLMPHNGNKDRSRLSKYIDDVRRWARLRQPYA</sequence>
<dbReference type="InterPro" id="IPR004030">
    <property type="entry name" value="NOS_N"/>
</dbReference>
<dbReference type="Gene3D" id="3.90.440.10">
    <property type="entry name" value="Nitric Oxide Synthase,Heme Domain,Chain A domain 2"/>
    <property type="match status" value="1"/>
</dbReference>
<dbReference type="RefSeq" id="WP_310319183.1">
    <property type="nucleotide sequence ID" value="NZ_JAVDWU010000007.1"/>
</dbReference>
<accession>A0ABU1WQD6</accession>
<evidence type="ECO:0000256" key="1">
    <source>
        <dbReference type="ARBA" id="ARBA00022617"/>
    </source>
</evidence>
<dbReference type="InterPro" id="IPR050607">
    <property type="entry name" value="NOS"/>
</dbReference>
<evidence type="ECO:0000259" key="5">
    <source>
        <dbReference type="PROSITE" id="PS60001"/>
    </source>
</evidence>
<evidence type="ECO:0000256" key="4">
    <source>
        <dbReference type="ARBA" id="ARBA00023004"/>
    </source>
</evidence>
<dbReference type="PANTHER" id="PTHR43410:SF1">
    <property type="entry name" value="NITRIC OXIDE SYNTHASE"/>
    <property type="match status" value="1"/>
</dbReference>
<keyword evidence="3 6" id="KW-0560">Oxidoreductase</keyword>
<evidence type="ECO:0000313" key="7">
    <source>
        <dbReference type="Proteomes" id="UP001265700"/>
    </source>
</evidence>
<keyword evidence="1" id="KW-0349">Heme</keyword>
<organism evidence="6 7">
    <name type="scientific">Hydrogenophaga palleronii</name>
    <dbReference type="NCBI Taxonomy" id="65655"/>
    <lineage>
        <taxon>Bacteria</taxon>
        <taxon>Pseudomonadati</taxon>
        <taxon>Pseudomonadota</taxon>
        <taxon>Betaproteobacteria</taxon>
        <taxon>Burkholderiales</taxon>
        <taxon>Comamonadaceae</taxon>
        <taxon>Hydrogenophaga</taxon>
    </lineage>
</organism>
<dbReference type="InterPro" id="IPR044944">
    <property type="entry name" value="NOS_dom_3"/>
</dbReference>
<gene>
    <name evidence="6" type="ORF">J2W49_003496</name>
</gene>
<reference evidence="6 7" key="1">
    <citation type="submission" date="2023-07" db="EMBL/GenBank/DDBJ databases">
        <title>Sorghum-associated microbial communities from plants grown in Nebraska, USA.</title>
        <authorList>
            <person name="Schachtman D."/>
        </authorList>
    </citation>
    <scope>NUCLEOTIDE SEQUENCE [LARGE SCALE GENOMIC DNA]</scope>
    <source>
        <strain evidence="6 7">4249</strain>
    </source>
</reference>
<evidence type="ECO:0000256" key="3">
    <source>
        <dbReference type="ARBA" id="ARBA00023002"/>
    </source>
</evidence>
<dbReference type="PROSITE" id="PS60001">
    <property type="entry name" value="NOS"/>
    <property type="match status" value="1"/>
</dbReference>
<keyword evidence="2" id="KW-0479">Metal-binding</keyword>
<dbReference type="Proteomes" id="UP001265700">
    <property type="component" value="Unassembled WGS sequence"/>
</dbReference>
<keyword evidence="4" id="KW-0408">Iron</keyword>
<evidence type="ECO:0000256" key="2">
    <source>
        <dbReference type="ARBA" id="ARBA00022723"/>
    </source>
</evidence>
<dbReference type="InterPro" id="IPR044943">
    <property type="entry name" value="NOS_dom_1"/>
</dbReference>
<dbReference type="EMBL" id="JAVDWU010000007">
    <property type="protein sequence ID" value="MDR7151520.1"/>
    <property type="molecule type" value="Genomic_DNA"/>
</dbReference>
<dbReference type="SUPFAM" id="SSF56512">
    <property type="entry name" value="Nitric oxide (NO) synthase oxygenase domain"/>
    <property type="match status" value="1"/>
</dbReference>
<dbReference type="InterPro" id="IPR044940">
    <property type="entry name" value="NOS_dom_2"/>
</dbReference>
<dbReference type="EC" id="1.14.14.47" evidence="6"/>
<dbReference type="Gene3D" id="3.90.340.10">
    <property type="entry name" value="Nitric Oxide Synthase, Chain A, domain 1"/>
    <property type="match status" value="1"/>
</dbReference>
<protein>
    <submittedName>
        <fullName evidence="6">Nitric-oxide synthase</fullName>
        <ecNumber evidence="6">1.14.14.47</ecNumber>
    </submittedName>
</protein>
<dbReference type="GO" id="GO:0016491">
    <property type="term" value="F:oxidoreductase activity"/>
    <property type="evidence" value="ECO:0007669"/>
    <property type="project" value="UniProtKB-KW"/>
</dbReference>
<dbReference type="PANTHER" id="PTHR43410">
    <property type="entry name" value="NITRIC OXIDE SYNTHASE OXYGENASE"/>
    <property type="match status" value="1"/>
</dbReference>
<proteinExistence type="predicted"/>
<dbReference type="Gene3D" id="3.90.1230.10">
    <property type="entry name" value="Nitric Oxide Synthase, Chain A, domain 3"/>
    <property type="match status" value="1"/>
</dbReference>
<dbReference type="Pfam" id="PF02898">
    <property type="entry name" value="NO_synthase"/>
    <property type="match status" value="1"/>
</dbReference>
<feature type="domain" description="Nitric oxide synthase (NOS)" evidence="5">
    <location>
        <begin position="93"/>
        <end position="100"/>
    </location>
</feature>
<dbReference type="InterPro" id="IPR036119">
    <property type="entry name" value="NOS_N_sf"/>
</dbReference>
<keyword evidence="7" id="KW-1185">Reference proteome</keyword>
<evidence type="ECO:0000313" key="6">
    <source>
        <dbReference type="EMBL" id="MDR7151520.1"/>
    </source>
</evidence>
<comment type="caution">
    <text evidence="6">The sequence shown here is derived from an EMBL/GenBank/DDBJ whole genome shotgun (WGS) entry which is preliminary data.</text>
</comment>
<name>A0ABU1WQD6_9BURK</name>